<dbReference type="EMBL" id="BART01025800">
    <property type="protein sequence ID" value="GAG90514.1"/>
    <property type="molecule type" value="Genomic_DNA"/>
</dbReference>
<evidence type="ECO:0000313" key="1">
    <source>
        <dbReference type="EMBL" id="GAG90514.1"/>
    </source>
</evidence>
<name>X1B479_9ZZZZ</name>
<gene>
    <name evidence="1" type="ORF">S01H4_46208</name>
</gene>
<accession>X1B479</accession>
<sequence length="243" mass="28549">SESPQLLNVFNKLNFGISKNIEGCSLAKYTIDKYMKTTKFSTSELSNIIHPLYEKVTIDYLNSKGVRCAHEVFVRLPRKFKPDNMIERSDEFRNNIEQFQNIISIPDSIKLISVDYTYTADFDTLAEKFEKFYQSGDRMLVIVLLGASNRKLKNFKEYLQKATNEDKGSKHLEHVKILSLDEYREFLGFDGHYAKTFDLYQMMAFRTFSSKRFLYETALQSNLVAKQLEALNEDWINTYLRQR</sequence>
<proteinExistence type="predicted"/>
<organism evidence="1">
    <name type="scientific">marine sediment metagenome</name>
    <dbReference type="NCBI Taxonomy" id="412755"/>
    <lineage>
        <taxon>unclassified sequences</taxon>
        <taxon>metagenomes</taxon>
        <taxon>ecological metagenomes</taxon>
    </lineage>
</organism>
<dbReference type="AlphaFoldDB" id="X1B479"/>
<feature type="non-terminal residue" evidence="1">
    <location>
        <position position="1"/>
    </location>
</feature>
<protein>
    <submittedName>
        <fullName evidence="1">Uncharacterized protein</fullName>
    </submittedName>
</protein>
<reference evidence="1" key="1">
    <citation type="journal article" date="2014" name="Front. Microbiol.">
        <title>High frequency of phylogenetically diverse reductive dehalogenase-homologous genes in deep subseafloor sedimentary metagenomes.</title>
        <authorList>
            <person name="Kawai M."/>
            <person name="Futagami T."/>
            <person name="Toyoda A."/>
            <person name="Takaki Y."/>
            <person name="Nishi S."/>
            <person name="Hori S."/>
            <person name="Arai W."/>
            <person name="Tsubouchi T."/>
            <person name="Morono Y."/>
            <person name="Uchiyama I."/>
            <person name="Ito T."/>
            <person name="Fujiyama A."/>
            <person name="Inagaki F."/>
            <person name="Takami H."/>
        </authorList>
    </citation>
    <scope>NUCLEOTIDE SEQUENCE</scope>
    <source>
        <strain evidence="1">Expedition CK06-06</strain>
    </source>
</reference>
<comment type="caution">
    <text evidence="1">The sequence shown here is derived from an EMBL/GenBank/DDBJ whole genome shotgun (WGS) entry which is preliminary data.</text>
</comment>